<dbReference type="Proteomes" id="UP000183615">
    <property type="component" value="Unassembled WGS sequence"/>
</dbReference>
<organism evidence="3 4">
    <name type="scientific">Marine Group III euryarchaeote CG-Epi2</name>
    <dbReference type="NCBI Taxonomy" id="1888996"/>
    <lineage>
        <taxon>Archaea</taxon>
        <taxon>Methanobacteriati</taxon>
        <taxon>Thermoplasmatota</taxon>
        <taxon>Thermoplasmata</taxon>
        <taxon>Candidatus Thermoprofundales</taxon>
    </lineage>
</organism>
<dbReference type="InterPro" id="IPR011576">
    <property type="entry name" value="Pyridox_Oxase_N"/>
</dbReference>
<protein>
    <recommendedName>
        <fullName evidence="1">Pyridoxamine 5'-phosphate oxidase N-terminal domain-containing protein</fullName>
    </recommendedName>
</protein>
<evidence type="ECO:0000313" key="3">
    <source>
        <dbReference type="EMBL" id="OIR22703.1"/>
    </source>
</evidence>
<dbReference type="EMBL" id="MIYZ01000039">
    <property type="protein sequence ID" value="OIR21613.1"/>
    <property type="molecule type" value="Genomic_DNA"/>
</dbReference>
<evidence type="ECO:0000313" key="2">
    <source>
        <dbReference type="EMBL" id="OIR21613.1"/>
    </source>
</evidence>
<dbReference type="AlphaFoldDB" id="A0A1J5TP39"/>
<proteinExistence type="predicted"/>
<evidence type="ECO:0000259" key="1">
    <source>
        <dbReference type="Pfam" id="PF01243"/>
    </source>
</evidence>
<feature type="domain" description="Pyridoxamine 5'-phosphate oxidase N-terminal" evidence="1">
    <location>
        <begin position="2"/>
        <end position="95"/>
    </location>
</feature>
<dbReference type="Pfam" id="PF01243">
    <property type="entry name" value="PNPOx_N"/>
    <property type="match status" value="1"/>
</dbReference>
<accession>A0A1J5TP39</accession>
<name>A0A1J5TP39_9ARCH</name>
<reference evidence="3 4" key="1">
    <citation type="submission" date="2016-08" db="EMBL/GenBank/DDBJ databases">
        <title>New Insights into Marine Group III Euryarchaeota, from dark to light.</title>
        <authorList>
            <person name="Haro-Moreno J.M."/>
            <person name="Rodriguez-Valera F."/>
            <person name="Lopez-Garcia P."/>
            <person name="Moreira D."/>
            <person name="Martin-Cuadrado A.B."/>
        </authorList>
    </citation>
    <scope>NUCLEOTIDE SEQUENCE [LARGE SCALE GENOMIC DNA]</scope>
    <source>
        <strain evidence="3">CG-Epi2</strain>
    </source>
</reference>
<sequence length="141" mass="16281">MERVKNYLKEHNTMTLATVGKKGISAAAVFYSETKQCDYLLFVSSPNSEHIANLESEKKCAVTIQSDGLEWEIIKGLQLKGIVELADENDWKIYLKKFPYIKENETLAMSLKKVNLYKFIISWARLIDNSKGFGNREEYYL</sequence>
<dbReference type="InterPro" id="IPR012349">
    <property type="entry name" value="Split_barrel_FMN-bd"/>
</dbReference>
<evidence type="ECO:0000313" key="4">
    <source>
        <dbReference type="Proteomes" id="UP000183615"/>
    </source>
</evidence>
<gene>
    <name evidence="2" type="ORF">BET99_01950</name>
    <name evidence="3" type="ORF">BET99_03855</name>
</gene>
<dbReference type="EMBL" id="MIYZ01000009">
    <property type="protein sequence ID" value="OIR22703.1"/>
    <property type="molecule type" value="Genomic_DNA"/>
</dbReference>
<dbReference type="Gene3D" id="2.30.110.10">
    <property type="entry name" value="Electron Transport, Fmn-binding Protein, Chain A"/>
    <property type="match status" value="1"/>
</dbReference>
<dbReference type="SUPFAM" id="SSF50475">
    <property type="entry name" value="FMN-binding split barrel"/>
    <property type="match status" value="1"/>
</dbReference>
<comment type="caution">
    <text evidence="3">The sequence shown here is derived from an EMBL/GenBank/DDBJ whole genome shotgun (WGS) entry which is preliminary data.</text>
</comment>